<sequence length="116" mass="12795">MRIDDRNASKITWMYRTSSEGWALMRKSMIHPSASMAASRCLAVPMAAPYSRTDHDSMVPVKASVKPNFMWSPASYIPLERSSLASLPSSSAESPRHGTSFFTSLPASSIDRDMHA</sequence>
<name>A0A8T0TVY0_PANVG</name>
<comment type="caution">
    <text evidence="2">The sequence shown here is derived from an EMBL/GenBank/DDBJ whole genome shotgun (WGS) entry which is preliminary data.</text>
</comment>
<gene>
    <name evidence="2" type="ORF">PVAP13_4KG376803</name>
</gene>
<dbReference type="AlphaFoldDB" id="A0A8T0TVY0"/>
<reference evidence="2" key="1">
    <citation type="submission" date="2020-05" db="EMBL/GenBank/DDBJ databases">
        <title>WGS assembly of Panicum virgatum.</title>
        <authorList>
            <person name="Lovell J.T."/>
            <person name="Jenkins J."/>
            <person name="Shu S."/>
            <person name="Juenger T.E."/>
            <person name="Schmutz J."/>
        </authorList>
    </citation>
    <scope>NUCLEOTIDE SEQUENCE</scope>
    <source>
        <strain evidence="2">AP13</strain>
    </source>
</reference>
<evidence type="ECO:0000256" key="1">
    <source>
        <dbReference type="SAM" id="MobiDB-lite"/>
    </source>
</evidence>
<evidence type="ECO:0000313" key="2">
    <source>
        <dbReference type="EMBL" id="KAG2614227.1"/>
    </source>
</evidence>
<organism evidence="2 3">
    <name type="scientific">Panicum virgatum</name>
    <name type="common">Blackwell switchgrass</name>
    <dbReference type="NCBI Taxonomy" id="38727"/>
    <lineage>
        <taxon>Eukaryota</taxon>
        <taxon>Viridiplantae</taxon>
        <taxon>Streptophyta</taxon>
        <taxon>Embryophyta</taxon>
        <taxon>Tracheophyta</taxon>
        <taxon>Spermatophyta</taxon>
        <taxon>Magnoliopsida</taxon>
        <taxon>Liliopsida</taxon>
        <taxon>Poales</taxon>
        <taxon>Poaceae</taxon>
        <taxon>PACMAD clade</taxon>
        <taxon>Panicoideae</taxon>
        <taxon>Panicodae</taxon>
        <taxon>Paniceae</taxon>
        <taxon>Panicinae</taxon>
        <taxon>Panicum</taxon>
        <taxon>Panicum sect. Hiantes</taxon>
    </lineage>
</organism>
<dbReference type="EMBL" id="CM029043">
    <property type="protein sequence ID" value="KAG2614227.1"/>
    <property type="molecule type" value="Genomic_DNA"/>
</dbReference>
<dbReference type="Proteomes" id="UP000823388">
    <property type="component" value="Chromosome 4K"/>
</dbReference>
<evidence type="ECO:0000313" key="3">
    <source>
        <dbReference type="Proteomes" id="UP000823388"/>
    </source>
</evidence>
<feature type="region of interest" description="Disordered" evidence="1">
    <location>
        <begin position="87"/>
        <end position="116"/>
    </location>
</feature>
<accession>A0A8T0TVY0</accession>
<proteinExistence type="predicted"/>
<keyword evidence="3" id="KW-1185">Reference proteome</keyword>
<protein>
    <submittedName>
        <fullName evidence="2">Uncharacterized protein</fullName>
    </submittedName>
</protein>